<evidence type="ECO:0000256" key="1">
    <source>
        <dbReference type="ARBA" id="ARBA00004651"/>
    </source>
</evidence>
<evidence type="ECO:0000313" key="9">
    <source>
        <dbReference type="EMBL" id="QDZ09119.1"/>
    </source>
</evidence>
<evidence type="ECO:0000256" key="2">
    <source>
        <dbReference type="ARBA" id="ARBA00007776"/>
    </source>
</evidence>
<dbReference type="Pfam" id="PF04093">
    <property type="entry name" value="MreD"/>
    <property type="match status" value="1"/>
</dbReference>
<feature type="transmembrane region" description="Helical" evidence="8">
    <location>
        <begin position="125"/>
        <end position="144"/>
    </location>
</feature>
<feature type="transmembrane region" description="Helical" evidence="8">
    <location>
        <begin position="96"/>
        <end position="119"/>
    </location>
</feature>
<proteinExistence type="inferred from homology"/>
<protein>
    <submittedName>
        <fullName evidence="9">Rod shape-determining protein MreD</fullName>
    </submittedName>
</protein>
<feature type="transmembrane region" description="Helical" evidence="8">
    <location>
        <begin position="66"/>
        <end position="84"/>
    </location>
</feature>
<keyword evidence="10" id="KW-1185">Reference proteome</keyword>
<dbReference type="EMBL" id="CP042306">
    <property type="protein sequence ID" value="QDZ09119.1"/>
    <property type="molecule type" value="Genomic_DNA"/>
</dbReference>
<dbReference type="InterPro" id="IPR007227">
    <property type="entry name" value="Cell_shape_determining_MreD"/>
</dbReference>
<evidence type="ECO:0000256" key="3">
    <source>
        <dbReference type="ARBA" id="ARBA00022475"/>
    </source>
</evidence>
<keyword evidence="5" id="KW-0133">Cell shape</keyword>
<dbReference type="Proteomes" id="UP000315673">
    <property type="component" value="Chromosome"/>
</dbReference>
<comment type="similarity">
    <text evidence="2">Belongs to the MreD family.</text>
</comment>
<keyword evidence="3" id="KW-1003">Cell membrane</keyword>
<evidence type="ECO:0000256" key="6">
    <source>
        <dbReference type="ARBA" id="ARBA00022989"/>
    </source>
</evidence>
<accession>A0A5B8LM93</accession>
<dbReference type="KEGG" id="spai:FPZ24_09110"/>
<evidence type="ECO:0000256" key="8">
    <source>
        <dbReference type="SAM" id="Phobius"/>
    </source>
</evidence>
<reference evidence="9 10" key="1">
    <citation type="submission" date="2019-07" db="EMBL/GenBank/DDBJ databases">
        <title>Full genome sequence of Sphingomonas sp. 4R-6-7(HKS19).</title>
        <authorList>
            <person name="Im W.-T."/>
        </authorList>
    </citation>
    <scope>NUCLEOTIDE SEQUENCE [LARGE SCALE GENOMIC DNA]</scope>
    <source>
        <strain evidence="9 10">HKS19</strain>
    </source>
</reference>
<evidence type="ECO:0000313" key="10">
    <source>
        <dbReference type="Proteomes" id="UP000315673"/>
    </source>
</evidence>
<sequence length="154" mass="16904">MWAIPVASVMIGSLITILPLVATFPVLPPLGLMTLLAWRMLRPETIRIWSPLPFGFFDDLVSGQPLGSAMLLWTLAFLIVDLLDRRLVSRDFWQDWVLAAGAIAFCLIAGRLLATPLAAHVDTVLLFQVIAAVLLYPLVARLVASLDTRRGQSA</sequence>
<dbReference type="GO" id="GO:0005886">
    <property type="term" value="C:plasma membrane"/>
    <property type="evidence" value="ECO:0007669"/>
    <property type="project" value="UniProtKB-SubCell"/>
</dbReference>
<organism evidence="9 10">
    <name type="scientific">Sphingomonas panacisoli</name>
    <dbReference type="NCBI Taxonomy" id="1813879"/>
    <lineage>
        <taxon>Bacteria</taxon>
        <taxon>Pseudomonadati</taxon>
        <taxon>Pseudomonadota</taxon>
        <taxon>Alphaproteobacteria</taxon>
        <taxon>Sphingomonadales</taxon>
        <taxon>Sphingomonadaceae</taxon>
        <taxon>Sphingomonas</taxon>
    </lineage>
</organism>
<dbReference type="AlphaFoldDB" id="A0A5B8LM93"/>
<evidence type="ECO:0000256" key="4">
    <source>
        <dbReference type="ARBA" id="ARBA00022692"/>
    </source>
</evidence>
<comment type="subcellular location">
    <subcellularLocation>
        <location evidence="1">Cell membrane</location>
        <topology evidence="1">Multi-pass membrane protein</topology>
    </subcellularLocation>
</comment>
<evidence type="ECO:0000256" key="5">
    <source>
        <dbReference type="ARBA" id="ARBA00022960"/>
    </source>
</evidence>
<keyword evidence="4 8" id="KW-0812">Transmembrane</keyword>
<dbReference type="OrthoDB" id="7426601at2"/>
<name>A0A5B8LM93_9SPHN</name>
<keyword evidence="6 8" id="KW-1133">Transmembrane helix</keyword>
<keyword evidence="7 8" id="KW-0472">Membrane</keyword>
<evidence type="ECO:0000256" key="7">
    <source>
        <dbReference type="ARBA" id="ARBA00023136"/>
    </source>
</evidence>
<gene>
    <name evidence="9" type="ORF">FPZ24_09110</name>
</gene>
<dbReference type="GO" id="GO:0008360">
    <property type="term" value="P:regulation of cell shape"/>
    <property type="evidence" value="ECO:0007669"/>
    <property type="project" value="UniProtKB-KW"/>
</dbReference>
<feature type="transmembrane region" description="Helical" evidence="8">
    <location>
        <begin position="7"/>
        <end position="27"/>
    </location>
</feature>